<dbReference type="PANTHER" id="PTHR13085">
    <property type="entry name" value="MICROSOMAL SIGNAL PEPTIDASE 25 KDA SUBUNIT"/>
    <property type="match status" value="1"/>
</dbReference>
<comment type="caution">
    <text evidence="10">The sequence shown here is derived from an EMBL/GenBank/DDBJ whole genome shotgun (WGS) entry which is preliminary data.</text>
</comment>
<reference evidence="10" key="1">
    <citation type="submission" date="2022-01" db="EMBL/GenBank/DDBJ databases">
        <title>Genome Sequence Resource for Two Populations of Ditylenchus destructor, the Migratory Endoparasitic Phytonematode.</title>
        <authorList>
            <person name="Zhang H."/>
            <person name="Lin R."/>
            <person name="Xie B."/>
        </authorList>
    </citation>
    <scope>NUCLEOTIDE SEQUENCE</scope>
    <source>
        <strain evidence="10">BazhouSP</strain>
    </source>
</reference>
<evidence type="ECO:0000313" key="11">
    <source>
        <dbReference type="Proteomes" id="UP001201812"/>
    </source>
</evidence>
<evidence type="ECO:0000256" key="7">
    <source>
        <dbReference type="ARBA" id="ARBA00023136"/>
    </source>
</evidence>
<name>A0AAD4R817_9BILA</name>
<sequence>MTETEQEPAIKVNKWDGSAVKNTLDDAVKKVIVDNYDGWVERHTLADGRLLLSFVAVAIAGVALIYDYLFPFPKSKTILAICSISYFVMMFVLQLYQWYVEKATFFQAEEKSGKDSIYWKWSSDMKRYDDKYVLIAEYSQGSHSGSMKVEKSIASYIAEDGEVLLPLLKKEVDKLRAILRKEPSKKGD</sequence>
<evidence type="ECO:0000256" key="1">
    <source>
        <dbReference type="ARBA" id="ARBA00004477"/>
    </source>
</evidence>
<evidence type="ECO:0000256" key="5">
    <source>
        <dbReference type="ARBA" id="ARBA00022824"/>
    </source>
</evidence>
<keyword evidence="6 9" id="KW-1133">Transmembrane helix</keyword>
<dbReference type="GO" id="GO:0006465">
    <property type="term" value="P:signal peptide processing"/>
    <property type="evidence" value="ECO:0007669"/>
    <property type="project" value="UniProtKB-UniRule"/>
</dbReference>
<keyword evidence="4 9" id="KW-0812">Transmembrane</keyword>
<organism evidence="10 11">
    <name type="scientific">Ditylenchus destructor</name>
    <dbReference type="NCBI Taxonomy" id="166010"/>
    <lineage>
        <taxon>Eukaryota</taxon>
        <taxon>Metazoa</taxon>
        <taxon>Ecdysozoa</taxon>
        <taxon>Nematoda</taxon>
        <taxon>Chromadorea</taxon>
        <taxon>Rhabditida</taxon>
        <taxon>Tylenchina</taxon>
        <taxon>Tylenchomorpha</taxon>
        <taxon>Sphaerularioidea</taxon>
        <taxon>Anguinidae</taxon>
        <taxon>Anguininae</taxon>
        <taxon>Ditylenchus</taxon>
    </lineage>
</organism>
<dbReference type="EMBL" id="JAKKPZ010000010">
    <property type="protein sequence ID" value="KAI1716342.1"/>
    <property type="molecule type" value="Genomic_DNA"/>
</dbReference>
<dbReference type="GO" id="GO:0005787">
    <property type="term" value="C:signal peptidase complex"/>
    <property type="evidence" value="ECO:0007669"/>
    <property type="project" value="UniProtKB-UniRule"/>
</dbReference>
<dbReference type="InterPro" id="IPR009582">
    <property type="entry name" value="Spc2/SPCS2"/>
</dbReference>
<evidence type="ECO:0000256" key="2">
    <source>
        <dbReference type="ARBA" id="ARBA00007324"/>
    </source>
</evidence>
<evidence type="ECO:0000256" key="4">
    <source>
        <dbReference type="ARBA" id="ARBA00022692"/>
    </source>
</evidence>
<dbReference type="GO" id="GO:0008233">
    <property type="term" value="F:peptidase activity"/>
    <property type="evidence" value="ECO:0007669"/>
    <property type="project" value="UniProtKB-UniRule"/>
</dbReference>
<gene>
    <name evidence="10" type="ORF">DdX_07389</name>
</gene>
<accession>A0AAD4R817</accession>
<dbReference type="GO" id="GO:0045047">
    <property type="term" value="P:protein targeting to ER"/>
    <property type="evidence" value="ECO:0007669"/>
    <property type="project" value="TreeGrafter"/>
</dbReference>
<comment type="function">
    <text evidence="8 9">Component of the signal peptidase complex (SPC) which catalyzes the cleavage of N-terminal signal sequences from nascent proteins as they are translocated into the lumen of the endoplasmic reticulum. Enhances the enzymatic activity of SPC and facilitates the interactions between different components of the translocation site.</text>
</comment>
<keyword evidence="5 9" id="KW-0256">Endoplasmic reticulum</keyword>
<feature type="transmembrane region" description="Helical" evidence="9">
    <location>
        <begin position="50"/>
        <end position="70"/>
    </location>
</feature>
<comment type="similarity">
    <text evidence="2 9">Belongs to the SPCS2 family.</text>
</comment>
<keyword evidence="7 9" id="KW-0472">Membrane</keyword>
<dbReference type="Pfam" id="PF06703">
    <property type="entry name" value="SPC25"/>
    <property type="match status" value="1"/>
</dbReference>
<evidence type="ECO:0000256" key="3">
    <source>
        <dbReference type="ARBA" id="ARBA00017057"/>
    </source>
</evidence>
<comment type="subcellular location">
    <subcellularLocation>
        <location evidence="1 9">Endoplasmic reticulum membrane</location>
        <topology evidence="1 9">Multi-pass membrane protein</topology>
    </subcellularLocation>
</comment>
<evidence type="ECO:0000313" key="10">
    <source>
        <dbReference type="EMBL" id="KAI1716342.1"/>
    </source>
</evidence>
<evidence type="ECO:0000256" key="6">
    <source>
        <dbReference type="ARBA" id="ARBA00022989"/>
    </source>
</evidence>
<evidence type="ECO:0000256" key="8">
    <source>
        <dbReference type="ARBA" id="ARBA00045608"/>
    </source>
</evidence>
<dbReference type="PANTHER" id="PTHR13085:SF0">
    <property type="entry name" value="SIGNAL PEPTIDASE COMPLEX SUBUNIT 2"/>
    <property type="match status" value="1"/>
</dbReference>
<dbReference type="AlphaFoldDB" id="A0AAD4R817"/>
<evidence type="ECO:0000256" key="9">
    <source>
        <dbReference type="RuleBase" id="RU368033"/>
    </source>
</evidence>
<protein>
    <recommendedName>
        <fullName evidence="3 9">Signal peptidase complex subunit 2</fullName>
    </recommendedName>
</protein>
<proteinExistence type="inferred from homology"/>
<dbReference type="Proteomes" id="UP001201812">
    <property type="component" value="Unassembled WGS sequence"/>
</dbReference>
<keyword evidence="11" id="KW-1185">Reference proteome</keyword>
<feature type="transmembrane region" description="Helical" evidence="9">
    <location>
        <begin position="77"/>
        <end position="99"/>
    </location>
</feature>